<feature type="transmembrane region" description="Helical" evidence="2">
    <location>
        <begin position="41"/>
        <end position="59"/>
    </location>
</feature>
<feature type="domain" description="Acyltransferase 3" evidence="3">
    <location>
        <begin position="37"/>
        <end position="126"/>
    </location>
</feature>
<dbReference type="InterPro" id="IPR002656">
    <property type="entry name" value="Acyl_transf_3_dom"/>
</dbReference>
<keyword evidence="2" id="KW-0812">Transmembrane</keyword>
<organism evidence="4 5">
    <name type="scientific">Bifidobacterium dolichotidis</name>
    <dbReference type="NCBI Taxonomy" id="2306976"/>
    <lineage>
        <taxon>Bacteria</taxon>
        <taxon>Bacillati</taxon>
        <taxon>Actinomycetota</taxon>
        <taxon>Actinomycetes</taxon>
        <taxon>Bifidobacteriales</taxon>
        <taxon>Bifidobacteriaceae</taxon>
        <taxon>Bifidobacterium</taxon>
    </lineage>
</organism>
<dbReference type="AlphaFoldDB" id="A0A430FRL4"/>
<keyword evidence="2" id="KW-1133">Transmembrane helix</keyword>
<protein>
    <submittedName>
        <fullName evidence="4">Symporter</fullName>
    </submittedName>
</protein>
<feature type="region of interest" description="Disordered" evidence="1">
    <location>
        <begin position="7"/>
        <end position="32"/>
    </location>
</feature>
<feature type="transmembrane region" description="Helical" evidence="2">
    <location>
        <begin position="79"/>
        <end position="101"/>
    </location>
</feature>
<evidence type="ECO:0000313" key="4">
    <source>
        <dbReference type="EMBL" id="RSX55504.1"/>
    </source>
</evidence>
<dbReference type="GO" id="GO:0016747">
    <property type="term" value="F:acyltransferase activity, transferring groups other than amino-acyl groups"/>
    <property type="evidence" value="ECO:0007669"/>
    <property type="project" value="InterPro"/>
</dbReference>
<evidence type="ECO:0000256" key="1">
    <source>
        <dbReference type="SAM" id="MobiDB-lite"/>
    </source>
</evidence>
<comment type="caution">
    <text evidence="4">The sequence shown here is derived from an EMBL/GenBank/DDBJ whole genome shotgun (WGS) entry which is preliminary data.</text>
</comment>
<accession>A0A430FRL4</accession>
<reference evidence="4 5" key="1">
    <citation type="submission" date="2018-09" db="EMBL/GenBank/DDBJ databases">
        <title>Characterization of the phylogenetic diversity of five novel species belonging to the genus Bifidobacterium.</title>
        <authorList>
            <person name="Lugli G.A."/>
            <person name="Duranti S."/>
            <person name="Milani C."/>
        </authorList>
    </citation>
    <scope>NUCLEOTIDE SEQUENCE [LARGE SCALE GENOMIC DNA]</scope>
    <source>
        <strain evidence="4 5">2036B</strain>
    </source>
</reference>
<evidence type="ECO:0000259" key="3">
    <source>
        <dbReference type="Pfam" id="PF01757"/>
    </source>
</evidence>
<keyword evidence="2" id="KW-0472">Membrane</keyword>
<dbReference type="EMBL" id="QXGM01000001">
    <property type="protein sequence ID" value="RSX55504.1"/>
    <property type="molecule type" value="Genomic_DNA"/>
</dbReference>
<proteinExistence type="predicted"/>
<dbReference type="Pfam" id="PF01757">
    <property type="entry name" value="Acyl_transf_3"/>
    <property type="match status" value="1"/>
</dbReference>
<dbReference type="Proteomes" id="UP000287609">
    <property type="component" value="Unassembled WGS sequence"/>
</dbReference>
<keyword evidence="5" id="KW-1185">Reference proteome</keyword>
<gene>
    <name evidence="4" type="ORF">D2E26_0067</name>
</gene>
<sequence>MATLHAATATASAEQITNAATPSPTTTKVRRKTTRNSSIELLRIISMFMIVAFHYTLANDDTEWLTNQATTFTKFVYEFVFMGGGWVANFIFFAISTWFLLDRTKTLKQNLKSIWILDRQILFWSLHCSPSRWL</sequence>
<dbReference type="RefSeq" id="WP_125962736.1">
    <property type="nucleotide sequence ID" value="NZ_QXGM01000001.1"/>
</dbReference>
<name>A0A430FRL4_9BIFI</name>
<dbReference type="OrthoDB" id="3240454at2"/>
<evidence type="ECO:0000256" key="2">
    <source>
        <dbReference type="SAM" id="Phobius"/>
    </source>
</evidence>
<evidence type="ECO:0000313" key="5">
    <source>
        <dbReference type="Proteomes" id="UP000287609"/>
    </source>
</evidence>